<dbReference type="PROSITE" id="PS50071">
    <property type="entry name" value="HOMEOBOX_2"/>
    <property type="match status" value="1"/>
</dbReference>
<dbReference type="SMART" id="SM00389">
    <property type="entry name" value="HOX"/>
    <property type="match status" value="1"/>
</dbReference>
<dbReference type="Gene3D" id="1.10.10.60">
    <property type="entry name" value="Homeodomain-like"/>
    <property type="match status" value="1"/>
</dbReference>
<organism evidence="10 11">
    <name type="scientific">Parastrongyloides trichosuri</name>
    <name type="common">Possum-specific nematode worm</name>
    <dbReference type="NCBI Taxonomy" id="131310"/>
    <lineage>
        <taxon>Eukaryota</taxon>
        <taxon>Metazoa</taxon>
        <taxon>Ecdysozoa</taxon>
        <taxon>Nematoda</taxon>
        <taxon>Chromadorea</taxon>
        <taxon>Rhabditida</taxon>
        <taxon>Tylenchina</taxon>
        <taxon>Panagrolaimomorpha</taxon>
        <taxon>Strongyloidoidea</taxon>
        <taxon>Strongyloididae</taxon>
        <taxon>Parastrongyloides</taxon>
    </lineage>
</organism>
<dbReference type="InterPro" id="IPR017970">
    <property type="entry name" value="Homeobox_CS"/>
</dbReference>
<evidence type="ECO:0000313" key="11">
    <source>
        <dbReference type="WBParaSite" id="PTRK_0001241300.1"/>
    </source>
</evidence>
<dbReference type="InterPro" id="IPR001356">
    <property type="entry name" value="HD"/>
</dbReference>
<evidence type="ECO:0000256" key="2">
    <source>
        <dbReference type="ARBA" id="ARBA00022473"/>
    </source>
</evidence>
<evidence type="ECO:0000259" key="9">
    <source>
        <dbReference type="PROSITE" id="PS50071"/>
    </source>
</evidence>
<keyword evidence="5 6" id="KW-0539">Nucleus</keyword>
<name>A0A0N4ZV02_PARTI</name>
<dbReference type="InterPro" id="IPR009057">
    <property type="entry name" value="Homeodomain-like_sf"/>
</dbReference>
<evidence type="ECO:0000256" key="3">
    <source>
        <dbReference type="ARBA" id="ARBA00023125"/>
    </source>
</evidence>
<dbReference type="WBParaSite" id="PTRK_0001241300.1">
    <property type="protein sequence ID" value="PTRK_0001241300.1"/>
    <property type="gene ID" value="PTRK_0001241300"/>
</dbReference>
<keyword evidence="2" id="KW-0217">Developmental protein</keyword>
<feature type="domain" description="Homeobox" evidence="9">
    <location>
        <begin position="189"/>
        <end position="249"/>
    </location>
</feature>
<dbReference type="PANTHER" id="PTHR45946:SF4">
    <property type="entry name" value="HOMEOBOX PROTEIN ROUGH-RELATED"/>
    <property type="match status" value="1"/>
</dbReference>
<dbReference type="InterPro" id="IPR020479">
    <property type="entry name" value="HD_metazoa"/>
</dbReference>
<reference evidence="11" key="1">
    <citation type="submission" date="2017-02" db="UniProtKB">
        <authorList>
            <consortium name="WormBaseParasite"/>
        </authorList>
    </citation>
    <scope>IDENTIFICATION</scope>
</reference>
<dbReference type="STRING" id="131310.A0A0N4ZV02"/>
<dbReference type="PROSITE" id="PS00027">
    <property type="entry name" value="HOMEOBOX_1"/>
    <property type="match status" value="1"/>
</dbReference>
<protein>
    <submittedName>
        <fullName evidence="11">Homeobox domain-containing protein</fullName>
    </submittedName>
</protein>
<evidence type="ECO:0000256" key="5">
    <source>
        <dbReference type="ARBA" id="ARBA00023242"/>
    </source>
</evidence>
<dbReference type="CDD" id="cd00086">
    <property type="entry name" value="homeodomain"/>
    <property type="match status" value="1"/>
</dbReference>
<dbReference type="FunFam" id="1.10.10.60:FF:000113">
    <property type="entry name" value="homeobox protein Hox-B1"/>
    <property type="match status" value="1"/>
</dbReference>
<accession>A0A0N4ZV02</accession>
<dbReference type="Pfam" id="PF00046">
    <property type="entry name" value="Homeodomain"/>
    <property type="match status" value="1"/>
</dbReference>
<keyword evidence="3 6" id="KW-0238">DNA-binding</keyword>
<proteinExistence type="predicted"/>
<evidence type="ECO:0000313" key="10">
    <source>
        <dbReference type="Proteomes" id="UP000038045"/>
    </source>
</evidence>
<dbReference type="GO" id="GO:0000978">
    <property type="term" value="F:RNA polymerase II cis-regulatory region sequence-specific DNA binding"/>
    <property type="evidence" value="ECO:0007669"/>
    <property type="project" value="TreeGrafter"/>
</dbReference>
<feature type="region of interest" description="Disordered" evidence="8">
    <location>
        <begin position="267"/>
        <end position="341"/>
    </location>
</feature>
<dbReference type="SUPFAM" id="SSF46689">
    <property type="entry name" value="Homeodomain-like"/>
    <property type="match status" value="1"/>
</dbReference>
<evidence type="ECO:0000256" key="6">
    <source>
        <dbReference type="PROSITE-ProRule" id="PRU00108"/>
    </source>
</evidence>
<dbReference type="Proteomes" id="UP000038045">
    <property type="component" value="Unplaced"/>
</dbReference>
<dbReference type="InterPro" id="IPR046327">
    <property type="entry name" value="HXA1/B1/D1"/>
</dbReference>
<comment type="subcellular location">
    <subcellularLocation>
        <location evidence="1 6 7">Nucleus</location>
    </subcellularLocation>
</comment>
<keyword evidence="10" id="KW-1185">Reference proteome</keyword>
<feature type="compositionally biased region" description="Low complexity" evidence="8">
    <location>
        <begin position="267"/>
        <end position="333"/>
    </location>
</feature>
<evidence type="ECO:0000256" key="1">
    <source>
        <dbReference type="ARBA" id="ARBA00004123"/>
    </source>
</evidence>
<dbReference type="PANTHER" id="PTHR45946">
    <property type="entry name" value="HOMEOBOX PROTEIN ROUGH-RELATED"/>
    <property type="match status" value="1"/>
</dbReference>
<sequence length="341" mass="37477">MSCTTDSYGASATSSVNPSLYYHQAAAAAYLPATTTSSSNPMSAATAMSNELMQHHYNQLTNSTNNSLSPNQSHDIAQHMMSQHNQHVSQWNNPYLLYPSHQNVNGHQNGHHHMGLEGMDSQLSSLPNLQMHSSLLSTTSPPQPLSNVSNGIPCNNSSTANANSGTYKWMHVKRAVTKPPAPKRKAIESENTTNRTNFTTHQLTELEKEYYTSKYLDRSRRREIAKQLTLNETQVKIWFQNRRMKEKKRQKEQDFLAKSTAITITTQSTTTTNTSSTSTSSTSSNNNTTTTSSSLTNAGINNNNGSRLSSLSNNSGKWSTSSSSDSPISTPDTSPKHLNSI</sequence>
<keyword evidence="4 6" id="KW-0371">Homeobox</keyword>
<dbReference type="GO" id="GO:0000981">
    <property type="term" value="F:DNA-binding transcription factor activity, RNA polymerase II-specific"/>
    <property type="evidence" value="ECO:0007669"/>
    <property type="project" value="InterPro"/>
</dbReference>
<evidence type="ECO:0000256" key="8">
    <source>
        <dbReference type="SAM" id="MobiDB-lite"/>
    </source>
</evidence>
<evidence type="ECO:0000256" key="7">
    <source>
        <dbReference type="RuleBase" id="RU000682"/>
    </source>
</evidence>
<dbReference type="AlphaFoldDB" id="A0A0N4ZV02"/>
<feature type="DNA-binding region" description="Homeobox" evidence="6">
    <location>
        <begin position="191"/>
        <end position="250"/>
    </location>
</feature>
<dbReference type="GO" id="GO:0005634">
    <property type="term" value="C:nucleus"/>
    <property type="evidence" value="ECO:0007669"/>
    <property type="project" value="UniProtKB-SubCell"/>
</dbReference>
<evidence type="ECO:0000256" key="4">
    <source>
        <dbReference type="ARBA" id="ARBA00023155"/>
    </source>
</evidence>
<dbReference type="PRINTS" id="PR00024">
    <property type="entry name" value="HOMEOBOX"/>
</dbReference>